<sequence>MKRRHQIFVVQILDILPDLEFKVSNFDVSVRRNAFFAFVWFL</sequence>
<proteinExistence type="predicted"/>
<dbReference type="Proteomes" id="UP000003639">
    <property type="component" value="Unassembled WGS sequence"/>
</dbReference>
<evidence type="ECO:0000313" key="2">
    <source>
        <dbReference type="Proteomes" id="UP000003639"/>
    </source>
</evidence>
<reference evidence="1 2" key="2">
    <citation type="submission" date="2007-06" db="EMBL/GenBank/DDBJ databases">
        <title>Draft genome sequence of Pseudoflavonifractor capillosus ATCC 29799.</title>
        <authorList>
            <person name="Sudarsanam P."/>
            <person name="Ley R."/>
            <person name="Guruge J."/>
            <person name="Turnbaugh P.J."/>
            <person name="Mahowald M."/>
            <person name="Liep D."/>
            <person name="Gordon J."/>
        </authorList>
    </citation>
    <scope>NUCLEOTIDE SEQUENCE [LARGE SCALE GENOMIC DNA]</scope>
    <source>
        <strain evidence="1 2">ATCC 29799</strain>
    </source>
</reference>
<dbReference type="AlphaFoldDB" id="A6NXJ5"/>
<name>A6NXJ5_9FIRM</name>
<organism evidence="1 2">
    <name type="scientific">Pseudoflavonifractor capillosus ATCC 29799</name>
    <dbReference type="NCBI Taxonomy" id="411467"/>
    <lineage>
        <taxon>Bacteria</taxon>
        <taxon>Bacillati</taxon>
        <taxon>Bacillota</taxon>
        <taxon>Clostridia</taxon>
        <taxon>Eubacteriales</taxon>
        <taxon>Oscillospiraceae</taxon>
        <taxon>Pseudoflavonifractor</taxon>
    </lineage>
</organism>
<protein>
    <submittedName>
        <fullName evidence="1">Uncharacterized protein</fullName>
    </submittedName>
</protein>
<reference evidence="1 2" key="1">
    <citation type="submission" date="2007-04" db="EMBL/GenBank/DDBJ databases">
        <authorList>
            <person name="Fulton L."/>
            <person name="Clifton S."/>
            <person name="Fulton B."/>
            <person name="Xu J."/>
            <person name="Minx P."/>
            <person name="Pepin K.H."/>
            <person name="Johnson M."/>
            <person name="Thiruvilangam P."/>
            <person name="Bhonagiri V."/>
            <person name="Nash W.E."/>
            <person name="Mardis E.R."/>
            <person name="Wilson R.K."/>
        </authorList>
    </citation>
    <scope>NUCLEOTIDE SEQUENCE [LARGE SCALE GENOMIC DNA]</scope>
    <source>
        <strain evidence="1 2">ATCC 29799</strain>
    </source>
</reference>
<evidence type="ECO:0000313" key="1">
    <source>
        <dbReference type="EMBL" id="EDM99014.1"/>
    </source>
</evidence>
<comment type="caution">
    <text evidence="1">The sequence shown here is derived from an EMBL/GenBank/DDBJ whole genome shotgun (WGS) entry which is preliminary data.</text>
</comment>
<dbReference type="STRING" id="411467.BACCAP_02940"/>
<keyword evidence="2" id="KW-1185">Reference proteome</keyword>
<gene>
    <name evidence="1" type="ORF">BACCAP_02940</name>
</gene>
<dbReference type="EMBL" id="AAXG02000028">
    <property type="protein sequence ID" value="EDM99014.1"/>
    <property type="molecule type" value="Genomic_DNA"/>
</dbReference>
<accession>A6NXJ5</accession>